<evidence type="ECO:0000256" key="5">
    <source>
        <dbReference type="RuleBase" id="RU003679"/>
    </source>
</evidence>
<dbReference type="InterPro" id="IPR048912">
    <property type="entry name" value="BetaGal1-like_ABD1"/>
</dbReference>
<dbReference type="PROSITE" id="PS01182">
    <property type="entry name" value="GLYCOSYL_HYDROL_F35"/>
    <property type="match status" value="1"/>
</dbReference>
<dbReference type="InterPro" id="IPR031330">
    <property type="entry name" value="Gly_Hdrlase_35_cat"/>
</dbReference>
<dbReference type="SUPFAM" id="SSF49785">
    <property type="entry name" value="Galactose-binding domain-like"/>
    <property type="match status" value="2"/>
</dbReference>
<keyword evidence="2 4" id="KW-0378">Hydrolase</keyword>
<dbReference type="InterPro" id="IPR048913">
    <property type="entry name" value="BetaGal_gal-bd"/>
</dbReference>
<evidence type="ECO:0000313" key="7">
    <source>
        <dbReference type="EMBL" id="BDL42475.1"/>
    </source>
</evidence>
<dbReference type="PANTHER" id="PTHR23421">
    <property type="entry name" value="BETA-GALACTOSIDASE RELATED"/>
    <property type="match status" value="1"/>
</dbReference>
<keyword evidence="3 4" id="KW-0326">Glycosidase</keyword>
<sequence length="798" mass="89717">MQTHFCESNSDHHSLYFIMKLSLFSVLLLAAHLCVAAPMPMPESNDGAKHVFTTNQENFLMDGKPVKIISGEMHYPRVPRSHWQDRFQRMKSMGMNTVCTYLFWNVHEPEPGKWDFSGNRDFVEFVKEAQKAGLWVIVRPGPYVCAEWEFGGFPGWLLKDEDLKVRSQDPRFLEPAMAYLKKVCSMLEPLQITKGGPIIMAQVENEYGSYGSDKDYVKKHLEVIQKELPGVVPFTSDGPNDWMINNGTLPGIIPAMNFGGGAKGAFANLEKHKGKTPRINGEFWVGWFDHWGKPKNGGSTEGFNRDLKWMLENNVSPNLFMAHGGTSFGFMNGANWEGAYTPDVTNYDYGAPISENGTLTQRFHTFRKTIQDYYGDTVKLPEPPPQPDMMELPPITFTEKAGMFGRMPRPEIRKEPVHMEALGQSLGFILYRTKVKGPVKGVLKMENMQDRAIVYVDGKRQGTADRRYKQDSCDVNIPAGTHTVDILVENMGRINFGRQILDERKGIRGPITLNGNKLEYFAIYSFPCKGVGTLSFSGKNPGGDQPVFHRGYFNVSEPKDTYLDMRDGWKKGVVWVNGANLGRFWFIGSQQALYCPGEYLKPGKNEIVVLDLEGGSGTVKGVKEAIYEVNKDPAMADVFRVGKPVAPEPGQMVHKGTFAKGAEQQEIKFKAPVQARYIAIVSRNAYDNGPHAAIAELNFLDASGNLLPREQWSVVYADSHETAGEAAQAGLVMDNQPTTYWHTKWQGDNPPHPHMIVLDLGKVQRLSGFRYLPRQDRENGRIKDYEVYASPKPFKPAK</sequence>
<feature type="domain" description="F5/8 type C" evidence="6">
    <location>
        <begin position="692"/>
        <end position="798"/>
    </location>
</feature>
<dbReference type="InterPro" id="IPR017853">
    <property type="entry name" value="GH"/>
</dbReference>
<accession>A0ABM7ZCQ4</accession>
<dbReference type="EC" id="3.2.1.23" evidence="4"/>
<dbReference type="Gene3D" id="3.20.20.80">
    <property type="entry name" value="Glycosidases"/>
    <property type="match status" value="1"/>
</dbReference>
<proteinExistence type="inferred from homology"/>
<dbReference type="Gene3D" id="2.60.120.260">
    <property type="entry name" value="Galactose-binding domain-like"/>
    <property type="match status" value="4"/>
</dbReference>
<evidence type="ECO:0000256" key="4">
    <source>
        <dbReference type="RuleBase" id="RU000675"/>
    </source>
</evidence>
<dbReference type="Pfam" id="PF00754">
    <property type="entry name" value="F5_F8_type_C"/>
    <property type="match status" value="1"/>
</dbReference>
<dbReference type="InterPro" id="IPR008979">
    <property type="entry name" value="Galactose-bd-like_sf"/>
</dbReference>
<dbReference type="Proteomes" id="UP001062263">
    <property type="component" value="Chromosome"/>
</dbReference>
<dbReference type="Pfam" id="PF01301">
    <property type="entry name" value="Glyco_hydro_35"/>
    <property type="match status" value="1"/>
</dbReference>
<evidence type="ECO:0000313" key="8">
    <source>
        <dbReference type="Proteomes" id="UP001062263"/>
    </source>
</evidence>
<dbReference type="SUPFAM" id="SSF51445">
    <property type="entry name" value="(Trans)glycosidases"/>
    <property type="match status" value="1"/>
</dbReference>
<dbReference type="InterPro" id="IPR019801">
    <property type="entry name" value="Glyco_hydro_35_CS"/>
</dbReference>
<dbReference type="Pfam" id="PF21317">
    <property type="entry name" value="BetaGal_ABD_1"/>
    <property type="match status" value="1"/>
</dbReference>
<evidence type="ECO:0000256" key="1">
    <source>
        <dbReference type="ARBA" id="ARBA00009809"/>
    </source>
</evidence>
<evidence type="ECO:0000256" key="3">
    <source>
        <dbReference type="ARBA" id="ARBA00023295"/>
    </source>
</evidence>
<comment type="catalytic activity">
    <reaction evidence="4">
        <text>Hydrolysis of terminal non-reducing beta-D-galactose residues in beta-D-galactosides.</text>
        <dbReference type="EC" id="3.2.1.23"/>
    </reaction>
</comment>
<dbReference type="Pfam" id="PF21467">
    <property type="entry name" value="BetaGal_gal-bd"/>
    <property type="match status" value="1"/>
</dbReference>
<comment type="similarity">
    <text evidence="1 5">Belongs to the glycosyl hydrolase 35 family.</text>
</comment>
<dbReference type="InterPro" id="IPR001944">
    <property type="entry name" value="Glycoside_Hdrlase_35"/>
</dbReference>
<gene>
    <name evidence="7" type="ORF">Abiwalacus_00490</name>
</gene>
<evidence type="ECO:0000256" key="2">
    <source>
        <dbReference type="ARBA" id="ARBA00022801"/>
    </source>
</evidence>
<dbReference type="PRINTS" id="PR00742">
    <property type="entry name" value="GLHYDRLASE35"/>
</dbReference>
<reference evidence="7" key="1">
    <citation type="submission" date="2022-06" db="EMBL/GenBank/DDBJ databases">
        <title>Akkermansia biwalacus sp. nov., an anaerobic mucin-degrading bacterium isolated from human intestine.</title>
        <authorList>
            <person name="Kobayashi Y."/>
            <person name="Inoue S."/>
            <person name="Kawahara T."/>
            <person name="Kohda N."/>
        </authorList>
    </citation>
    <scope>NUCLEOTIDE SEQUENCE</scope>
    <source>
        <strain evidence="7">WON2089</strain>
    </source>
</reference>
<dbReference type="PROSITE" id="PS50022">
    <property type="entry name" value="FA58C_3"/>
    <property type="match status" value="1"/>
</dbReference>
<dbReference type="InterPro" id="IPR000421">
    <property type="entry name" value="FA58C"/>
</dbReference>
<dbReference type="EMBL" id="AP025943">
    <property type="protein sequence ID" value="BDL42475.1"/>
    <property type="molecule type" value="Genomic_DNA"/>
</dbReference>
<name>A0ABM7ZCQ4_9BACT</name>
<keyword evidence="8" id="KW-1185">Reference proteome</keyword>
<evidence type="ECO:0000259" key="6">
    <source>
        <dbReference type="PROSITE" id="PS50022"/>
    </source>
</evidence>
<organism evidence="7 8">
    <name type="scientific">Akkermansia biwaensis</name>
    <dbReference type="NCBI Taxonomy" id="2946555"/>
    <lineage>
        <taxon>Bacteria</taxon>
        <taxon>Pseudomonadati</taxon>
        <taxon>Verrucomicrobiota</taxon>
        <taxon>Verrucomicrobiia</taxon>
        <taxon>Verrucomicrobiales</taxon>
        <taxon>Akkermansiaceae</taxon>
        <taxon>Akkermansia</taxon>
    </lineage>
</organism>
<protein>
    <recommendedName>
        <fullName evidence="4">Beta-galactosidase</fullName>
        <ecNumber evidence="4">3.2.1.23</ecNumber>
    </recommendedName>
</protein>